<dbReference type="InterPro" id="IPR044600">
    <property type="entry name" value="ATL1/ATL16-like"/>
</dbReference>
<dbReference type="FunFam" id="3.30.40.10:FF:000187">
    <property type="entry name" value="E3 ubiquitin-protein ligase ATL6"/>
    <property type="match status" value="1"/>
</dbReference>
<keyword evidence="8 13" id="KW-0863">Zinc-finger</keyword>
<keyword evidence="6 14" id="KW-0812">Transmembrane</keyword>
<evidence type="ECO:0000256" key="9">
    <source>
        <dbReference type="ARBA" id="ARBA00022786"/>
    </source>
</evidence>
<evidence type="ECO:0000313" key="17">
    <source>
        <dbReference type="Proteomes" id="UP000554482"/>
    </source>
</evidence>
<dbReference type="CDD" id="cd16461">
    <property type="entry name" value="RING-H2_EL5-like"/>
    <property type="match status" value="1"/>
</dbReference>
<keyword evidence="12 14" id="KW-0472">Membrane</keyword>
<dbReference type="AlphaFoldDB" id="A0A7J6V089"/>
<comment type="caution">
    <text evidence="16">The sequence shown here is derived from an EMBL/GenBank/DDBJ whole genome shotgun (WGS) entry which is preliminary data.</text>
</comment>
<keyword evidence="11 14" id="KW-1133">Transmembrane helix</keyword>
<evidence type="ECO:0000256" key="12">
    <source>
        <dbReference type="ARBA" id="ARBA00023136"/>
    </source>
</evidence>
<evidence type="ECO:0000256" key="3">
    <source>
        <dbReference type="ARBA" id="ARBA00004906"/>
    </source>
</evidence>
<evidence type="ECO:0000256" key="13">
    <source>
        <dbReference type="PROSITE-ProRule" id="PRU00175"/>
    </source>
</evidence>
<evidence type="ECO:0000256" key="2">
    <source>
        <dbReference type="ARBA" id="ARBA00004167"/>
    </source>
</evidence>
<dbReference type="UniPathway" id="UPA00143"/>
<dbReference type="InterPro" id="IPR001841">
    <property type="entry name" value="Znf_RING"/>
</dbReference>
<dbReference type="EMBL" id="JABWDY010041045">
    <property type="protein sequence ID" value="KAF5177685.1"/>
    <property type="molecule type" value="Genomic_DNA"/>
</dbReference>
<evidence type="ECO:0000256" key="8">
    <source>
        <dbReference type="ARBA" id="ARBA00022771"/>
    </source>
</evidence>
<proteinExistence type="predicted"/>
<dbReference type="GO" id="GO:0016020">
    <property type="term" value="C:membrane"/>
    <property type="evidence" value="ECO:0007669"/>
    <property type="project" value="UniProtKB-SubCell"/>
</dbReference>
<dbReference type="PROSITE" id="PS50089">
    <property type="entry name" value="ZF_RING_2"/>
    <property type="match status" value="1"/>
</dbReference>
<comment type="pathway">
    <text evidence="3">Protein modification; protein ubiquitination.</text>
</comment>
<name>A0A7J6V089_THATH</name>
<evidence type="ECO:0000256" key="5">
    <source>
        <dbReference type="ARBA" id="ARBA00022679"/>
    </source>
</evidence>
<evidence type="ECO:0000313" key="16">
    <source>
        <dbReference type="EMBL" id="KAF5177685.1"/>
    </source>
</evidence>
<dbReference type="PANTHER" id="PTHR46913:SF1">
    <property type="entry name" value="RING-H2 FINGER PROTEIN ATL16"/>
    <property type="match status" value="1"/>
</dbReference>
<evidence type="ECO:0000256" key="11">
    <source>
        <dbReference type="ARBA" id="ARBA00022989"/>
    </source>
</evidence>
<dbReference type="Pfam" id="PF13639">
    <property type="entry name" value="zf-RING_2"/>
    <property type="match status" value="1"/>
</dbReference>
<protein>
    <recommendedName>
        <fullName evidence="4">RING-type E3 ubiquitin transferase</fullName>
        <ecNumber evidence="4">2.3.2.27</ecNumber>
    </recommendedName>
</protein>
<dbReference type="EC" id="2.3.2.27" evidence="4"/>
<dbReference type="SUPFAM" id="SSF57850">
    <property type="entry name" value="RING/U-box"/>
    <property type="match status" value="1"/>
</dbReference>
<dbReference type="SMART" id="SM00184">
    <property type="entry name" value="RING"/>
    <property type="match status" value="1"/>
</dbReference>
<dbReference type="OrthoDB" id="8062037at2759"/>
<sequence length="281" mass="31001">MVDTDDSAQRPSQLLFTPLMIAMIGIVSTALAILFYNYIMTRYCGRRPGGMRSRPIQPSDQKGAGVEEKVLDSIPILAYTIEEGGLFRVDQTECAVCLGEFDEGEVVRLLPSCRHAFHVHCIDEWFYSHSNCPVCRSPIVAPFMSSELSSQLPAAIEENSGSDNDDGVSNTLARVESRPIRVLRPCASVVLFNERKLSTRPTSLKRSMSLDYAYVSIRILKDTEAGSSTSLSPSSSTLKAVIVRNNSRKLGSSRRLDRASSTQIKSYSRLRSDSANGILPR</sequence>
<evidence type="ECO:0000256" key="4">
    <source>
        <dbReference type="ARBA" id="ARBA00012483"/>
    </source>
</evidence>
<evidence type="ECO:0000256" key="7">
    <source>
        <dbReference type="ARBA" id="ARBA00022723"/>
    </source>
</evidence>
<dbReference type="GO" id="GO:0008270">
    <property type="term" value="F:zinc ion binding"/>
    <property type="evidence" value="ECO:0007669"/>
    <property type="project" value="UniProtKB-KW"/>
</dbReference>
<keyword evidence="10" id="KW-0862">Zinc</keyword>
<keyword evidence="5" id="KW-0808">Transferase</keyword>
<accession>A0A7J6V089</accession>
<dbReference type="Gene3D" id="3.30.40.10">
    <property type="entry name" value="Zinc/RING finger domain, C3HC4 (zinc finger)"/>
    <property type="match status" value="1"/>
</dbReference>
<evidence type="ECO:0000256" key="10">
    <source>
        <dbReference type="ARBA" id="ARBA00022833"/>
    </source>
</evidence>
<keyword evidence="9" id="KW-0833">Ubl conjugation pathway</keyword>
<dbReference type="InterPro" id="IPR013083">
    <property type="entry name" value="Znf_RING/FYVE/PHD"/>
</dbReference>
<organism evidence="16 17">
    <name type="scientific">Thalictrum thalictroides</name>
    <name type="common">Rue-anemone</name>
    <name type="synonym">Anemone thalictroides</name>
    <dbReference type="NCBI Taxonomy" id="46969"/>
    <lineage>
        <taxon>Eukaryota</taxon>
        <taxon>Viridiplantae</taxon>
        <taxon>Streptophyta</taxon>
        <taxon>Embryophyta</taxon>
        <taxon>Tracheophyta</taxon>
        <taxon>Spermatophyta</taxon>
        <taxon>Magnoliopsida</taxon>
        <taxon>Ranunculales</taxon>
        <taxon>Ranunculaceae</taxon>
        <taxon>Thalictroideae</taxon>
        <taxon>Thalictrum</taxon>
    </lineage>
</organism>
<dbReference type="PANTHER" id="PTHR46913">
    <property type="entry name" value="RING-H2 FINGER PROTEIN ATL16"/>
    <property type="match status" value="1"/>
</dbReference>
<gene>
    <name evidence="16" type="ORF">FRX31_032728</name>
</gene>
<keyword evidence="17" id="KW-1185">Reference proteome</keyword>
<comment type="catalytic activity">
    <reaction evidence="1">
        <text>S-ubiquitinyl-[E2 ubiquitin-conjugating enzyme]-L-cysteine + [acceptor protein]-L-lysine = [E2 ubiquitin-conjugating enzyme]-L-cysteine + N(6)-ubiquitinyl-[acceptor protein]-L-lysine.</text>
        <dbReference type="EC" id="2.3.2.27"/>
    </reaction>
</comment>
<dbReference type="SMART" id="SM01197">
    <property type="entry name" value="FANCL_C"/>
    <property type="match status" value="1"/>
</dbReference>
<dbReference type="Proteomes" id="UP000554482">
    <property type="component" value="Unassembled WGS sequence"/>
</dbReference>
<evidence type="ECO:0000256" key="14">
    <source>
        <dbReference type="SAM" id="Phobius"/>
    </source>
</evidence>
<dbReference type="GO" id="GO:0061630">
    <property type="term" value="F:ubiquitin protein ligase activity"/>
    <property type="evidence" value="ECO:0007669"/>
    <property type="project" value="UniProtKB-EC"/>
</dbReference>
<keyword evidence="7" id="KW-0479">Metal-binding</keyword>
<reference evidence="16 17" key="1">
    <citation type="submission" date="2020-06" db="EMBL/GenBank/DDBJ databases">
        <title>Transcriptomic and genomic resources for Thalictrum thalictroides and T. hernandezii: Facilitating candidate gene discovery in an emerging model plant lineage.</title>
        <authorList>
            <person name="Arias T."/>
            <person name="Riano-Pachon D.M."/>
            <person name="Di Stilio V.S."/>
        </authorList>
    </citation>
    <scope>NUCLEOTIDE SEQUENCE [LARGE SCALE GENOMIC DNA]</scope>
    <source>
        <strain evidence="17">cv. WT478/WT964</strain>
        <tissue evidence="16">Leaves</tissue>
    </source>
</reference>
<feature type="transmembrane region" description="Helical" evidence="14">
    <location>
        <begin position="15"/>
        <end position="39"/>
    </location>
</feature>
<feature type="domain" description="RING-type" evidence="15">
    <location>
        <begin position="94"/>
        <end position="136"/>
    </location>
</feature>
<comment type="subcellular location">
    <subcellularLocation>
        <location evidence="2">Membrane</location>
        <topology evidence="2">Single-pass membrane protein</topology>
    </subcellularLocation>
</comment>
<dbReference type="GO" id="GO:0016567">
    <property type="term" value="P:protein ubiquitination"/>
    <property type="evidence" value="ECO:0007669"/>
    <property type="project" value="UniProtKB-UniPathway"/>
</dbReference>
<evidence type="ECO:0000259" key="15">
    <source>
        <dbReference type="PROSITE" id="PS50089"/>
    </source>
</evidence>
<evidence type="ECO:0000256" key="1">
    <source>
        <dbReference type="ARBA" id="ARBA00000900"/>
    </source>
</evidence>
<evidence type="ECO:0000256" key="6">
    <source>
        <dbReference type="ARBA" id="ARBA00022692"/>
    </source>
</evidence>